<dbReference type="OrthoDB" id="2139957at2759"/>
<dbReference type="Gene3D" id="3.90.226.10">
    <property type="entry name" value="2-enoyl-CoA Hydratase, Chain A, domain 1"/>
    <property type="match status" value="1"/>
</dbReference>
<proteinExistence type="inferred from homology"/>
<dbReference type="GO" id="GO:0016829">
    <property type="term" value="F:lyase activity"/>
    <property type="evidence" value="ECO:0007669"/>
    <property type="project" value="UniProtKB-KW"/>
</dbReference>
<dbReference type="CDD" id="cd06558">
    <property type="entry name" value="crotonase-like"/>
    <property type="match status" value="1"/>
</dbReference>
<dbReference type="PANTHER" id="PTHR11941:SF158">
    <property type="entry name" value="ENOYL-COA HYDRATASE (AFU_ORTHOLOGUE AFUA_2G10650)"/>
    <property type="match status" value="1"/>
</dbReference>
<dbReference type="PANTHER" id="PTHR11941">
    <property type="entry name" value="ENOYL-COA HYDRATASE-RELATED"/>
    <property type="match status" value="1"/>
</dbReference>
<evidence type="ECO:0000256" key="3">
    <source>
        <dbReference type="ARBA" id="ARBA00005254"/>
    </source>
</evidence>
<comment type="caution">
    <text evidence="7">The sequence shown here is derived from an EMBL/GenBank/DDBJ whole genome shotgun (WGS) entry which is preliminary data.</text>
</comment>
<dbReference type="Pfam" id="PF00378">
    <property type="entry name" value="ECH_1"/>
    <property type="match status" value="1"/>
</dbReference>
<evidence type="ECO:0000256" key="6">
    <source>
        <dbReference type="ARBA" id="ARBA00023239"/>
    </source>
</evidence>
<dbReference type="InterPro" id="IPR001753">
    <property type="entry name" value="Enoyl-CoA_hydra/iso"/>
</dbReference>
<dbReference type="EMBL" id="CAJPDQ010000028">
    <property type="protein sequence ID" value="CAF9927961.1"/>
    <property type="molecule type" value="Genomic_DNA"/>
</dbReference>
<evidence type="ECO:0000256" key="2">
    <source>
        <dbReference type="ARBA" id="ARBA00004924"/>
    </source>
</evidence>
<accession>A0A8H3FNQ0</accession>
<evidence type="ECO:0008006" key="9">
    <source>
        <dbReference type="Google" id="ProtNLM"/>
    </source>
</evidence>
<dbReference type="AlphaFoldDB" id="A0A8H3FNQ0"/>
<comment type="pathway">
    <text evidence="2">Siderophore biosynthesis.</text>
</comment>
<organism evidence="7 8">
    <name type="scientific">Gomphillus americanus</name>
    <dbReference type="NCBI Taxonomy" id="1940652"/>
    <lineage>
        <taxon>Eukaryota</taxon>
        <taxon>Fungi</taxon>
        <taxon>Dikarya</taxon>
        <taxon>Ascomycota</taxon>
        <taxon>Pezizomycotina</taxon>
        <taxon>Lecanoromycetes</taxon>
        <taxon>OSLEUM clade</taxon>
        <taxon>Ostropomycetidae</taxon>
        <taxon>Ostropales</taxon>
        <taxon>Graphidaceae</taxon>
        <taxon>Gomphilloideae</taxon>
        <taxon>Gomphillus</taxon>
    </lineage>
</organism>
<dbReference type="Proteomes" id="UP000664169">
    <property type="component" value="Unassembled WGS sequence"/>
</dbReference>
<sequence>MAERWLPATDSRFRRLNFHLFNANKHLLHVFAIVLANPIDTICRFIHTMTQFKTSPPKTSFSKLGFPADHILLITLSRPKSLNCINYQGHVELDAVYKWFDHEPQLRVAIITGEGRAFCAGADLKEWNDSNAAGKSRRASPFPASGFGALSTRSGLKPVICAVNGIAFGGGFEMIINADIVLASSSAQLGLPEVKRGVVALAGALPRLTRVVGRQRAMEMCLAGRAYSAQQMHEWGVVNAVVDGDVVAEAVKWAVEIAGNSPDAVIVSRQGVMSGWDGISAQAGTEKIMQEWHPKIDRGANMVEGEADSFAYAR</sequence>
<comment type="subcellular location">
    <subcellularLocation>
        <location evidence="1">Peroxisome</location>
    </subcellularLocation>
</comment>
<dbReference type="SUPFAM" id="SSF52096">
    <property type="entry name" value="ClpP/crotonase"/>
    <property type="match status" value="1"/>
</dbReference>
<keyword evidence="5" id="KW-0413">Isomerase</keyword>
<comment type="similarity">
    <text evidence="3">Belongs to the enoyl-CoA hydratase/isomerase family.</text>
</comment>
<evidence type="ECO:0000313" key="7">
    <source>
        <dbReference type="EMBL" id="CAF9927961.1"/>
    </source>
</evidence>
<reference evidence="7" key="1">
    <citation type="submission" date="2021-03" db="EMBL/GenBank/DDBJ databases">
        <authorList>
            <person name="Tagirdzhanova G."/>
        </authorList>
    </citation>
    <scope>NUCLEOTIDE SEQUENCE</scope>
</reference>
<evidence type="ECO:0000256" key="5">
    <source>
        <dbReference type="ARBA" id="ARBA00023235"/>
    </source>
</evidence>
<keyword evidence="8" id="KW-1185">Reference proteome</keyword>
<dbReference type="GO" id="GO:0016853">
    <property type="term" value="F:isomerase activity"/>
    <property type="evidence" value="ECO:0007669"/>
    <property type="project" value="UniProtKB-KW"/>
</dbReference>
<evidence type="ECO:0000256" key="4">
    <source>
        <dbReference type="ARBA" id="ARBA00023140"/>
    </source>
</evidence>
<protein>
    <recommendedName>
        <fullName evidence="9">Enoyl-CoA hydratase</fullName>
    </recommendedName>
</protein>
<dbReference type="GO" id="GO:0006635">
    <property type="term" value="P:fatty acid beta-oxidation"/>
    <property type="evidence" value="ECO:0007669"/>
    <property type="project" value="TreeGrafter"/>
</dbReference>
<dbReference type="GO" id="GO:0005739">
    <property type="term" value="C:mitochondrion"/>
    <property type="evidence" value="ECO:0007669"/>
    <property type="project" value="TreeGrafter"/>
</dbReference>
<name>A0A8H3FNQ0_9LECA</name>
<dbReference type="InterPro" id="IPR029045">
    <property type="entry name" value="ClpP/crotonase-like_dom_sf"/>
</dbReference>
<evidence type="ECO:0000256" key="1">
    <source>
        <dbReference type="ARBA" id="ARBA00004275"/>
    </source>
</evidence>
<dbReference type="GO" id="GO:0005777">
    <property type="term" value="C:peroxisome"/>
    <property type="evidence" value="ECO:0007669"/>
    <property type="project" value="UniProtKB-SubCell"/>
</dbReference>
<keyword evidence="4" id="KW-0576">Peroxisome</keyword>
<dbReference type="FunFam" id="3.90.226.10:FF:000074">
    <property type="entry name" value="Enoyl-CoA hydratase (AFU_orthologue AFUA_2G10650)"/>
    <property type="match status" value="1"/>
</dbReference>
<gene>
    <name evidence="7" type="ORF">GOMPHAMPRED_004559</name>
</gene>
<keyword evidence="6" id="KW-0456">Lyase</keyword>
<evidence type="ECO:0000313" key="8">
    <source>
        <dbReference type="Proteomes" id="UP000664169"/>
    </source>
</evidence>